<keyword evidence="7" id="KW-0333">Golgi apparatus</keyword>
<feature type="transmembrane region" description="Helical" evidence="7">
    <location>
        <begin position="370"/>
        <end position="391"/>
    </location>
</feature>
<feature type="transmembrane region" description="Helical" evidence="7">
    <location>
        <begin position="135"/>
        <end position="157"/>
    </location>
</feature>
<feature type="transmembrane region" description="Helical" evidence="7">
    <location>
        <begin position="247"/>
        <end position="269"/>
    </location>
</feature>
<protein>
    <recommendedName>
        <fullName evidence="7">Post-GPI attachment to proteins factor 3</fullName>
    </recommendedName>
</protein>
<comment type="caution">
    <text evidence="7">Lacks conserved residue(s) required for the propagation of feature annotation.</text>
</comment>
<feature type="transmembrane region" description="Helical" evidence="7">
    <location>
        <begin position="281"/>
        <end position="304"/>
    </location>
</feature>
<dbReference type="GO" id="GO:0005789">
    <property type="term" value="C:endoplasmic reticulum membrane"/>
    <property type="evidence" value="ECO:0007669"/>
    <property type="project" value="TreeGrafter"/>
</dbReference>
<keyword evidence="6 7" id="KW-0472">Membrane</keyword>
<reference evidence="8" key="1">
    <citation type="submission" date="2023-04" db="EMBL/GenBank/DDBJ databases">
        <authorList>
            <person name="Vijverberg K."/>
            <person name="Xiong W."/>
            <person name="Schranz E."/>
        </authorList>
    </citation>
    <scope>NUCLEOTIDE SEQUENCE</scope>
</reference>
<evidence type="ECO:0000256" key="1">
    <source>
        <dbReference type="ARBA" id="ARBA00004127"/>
    </source>
</evidence>
<name>A0AA35YUJ8_LACSI</name>
<feature type="transmembrane region" description="Helical" evidence="7">
    <location>
        <begin position="316"/>
        <end position="334"/>
    </location>
</feature>
<dbReference type="EMBL" id="OX465080">
    <property type="protein sequence ID" value="CAI9280535.1"/>
    <property type="molecule type" value="Genomic_DNA"/>
</dbReference>
<keyword evidence="9" id="KW-1185">Reference proteome</keyword>
<gene>
    <name evidence="8" type="ORF">LSALG_LOCUS20276</name>
</gene>
<evidence type="ECO:0000256" key="7">
    <source>
        <dbReference type="RuleBase" id="RU365066"/>
    </source>
</evidence>
<dbReference type="GO" id="GO:0016788">
    <property type="term" value="F:hydrolase activity, acting on ester bonds"/>
    <property type="evidence" value="ECO:0007669"/>
    <property type="project" value="TreeGrafter"/>
</dbReference>
<keyword evidence="5 7" id="KW-1133">Transmembrane helix</keyword>
<comment type="similarity">
    <text evidence="7">Belongs to the PGAP3 family.</text>
</comment>
<feature type="transmembrane region" description="Helical" evidence="7">
    <location>
        <begin position="403"/>
        <end position="419"/>
    </location>
</feature>
<proteinExistence type="inferred from homology"/>
<dbReference type="InterPro" id="IPR007217">
    <property type="entry name" value="Per1-like"/>
</dbReference>
<evidence type="ECO:0000256" key="3">
    <source>
        <dbReference type="ARBA" id="ARBA00022692"/>
    </source>
</evidence>
<keyword evidence="3 7" id="KW-0812">Transmembrane</keyword>
<evidence type="ECO:0000313" key="8">
    <source>
        <dbReference type="EMBL" id="CAI9280535.1"/>
    </source>
</evidence>
<evidence type="ECO:0000256" key="6">
    <source>
        <dbReference type="ARBA" id="ARBA00023136"/>
    </source>
</evidence>
<keyword evidence="2 7" id="KW-0337">GPI-anchor biosynthesis</keyword>
<evidence type="ECO:0000256" key="2">
    <source>
        <dbReference type="ARBA" id="ARBA00022502"/>
    </source>
</evidence>
<evidence type="ECO:0000313" key="9">
    <source>
        <dbReference type="Proteomes" id="UP001177003"/>
    </source>
</evidence>
<dbReference type="PANTHER" id="PTHR13148:SF0">
    <property type="entry name" value="POST-GPI ATTACHMENT TO PROTEINS FACTOR 3"/>
    <property type="match status" value="1"/>
</dbReference>
<evidence type="ECO:0000256" key="5">
    <source>
        <dbReference type="ARBA" id="ARBA00022989"/>
    </source>
</evidence>
<dbReference type="GO" id="GO:0006506">
    <property type="term" value="P:GPI anchor biosynthetic process"/>
    <property type="evidence" value="ECO:0007669"/>
    <property type="project" value="UniProtKB-KW"/>
</dbReference>
<comment type="subcellular location">
    <subcellularLocation>
        <location evidence="1">Endomembrane system</location>
        <topology evidence="1">Multi-pass membrane protein</topology>
    </subcellularLocation>
    <subcellularLocation>
        <location evidence="7">Golgi apparatus membrane</location>
        <topology evidence="7">Multi-pass membrane protein</topology>
    </subcellularLocation>
</comment>
<comment type="function">
    <text evidence="7">Involved in the lipid remodeling steps of GPI-anchor maturation.</text>
</comment>
<dbReference type="Proteomes" id="UP001177003">
    <property type="component" value="Chromosome 4"/>
</dbReference>
<evidence type="ECO:0000256" key="4">
    <source>
        <dbReference type="ARBA" id="ARBA00022729"/>
    </source>
</evidence>
<dbReference type="AlphaFoldDB" id="A0AA35YUJ8"/>
<accession>A0AA35YUJ8</accession>
<dbReference type="PANTHER" id="PTHR13148">
    <property type="entry name" value="PER1-RELATED"/>
    <property type="match status" value="1"/>
</dbReference>
<sequence length="479" mass="55557">MGALSPCDSFAQFDKSKLLKLGKLYKYDFDDSDMIDLEGQLEIFYHSSIKDERFASLKGISDLSHLMENRKLTNYFSSTHTHSVDEVNRAEVPQGVVNFSIRSNHYPKSQPHNHSSRRRSLLHCRRNHSSLQMLLHCYWITFLLSLSCFLGVLHASIGDADPSYRSCLIECEKIGCVGDTCFPHCNFSSNPTPQYLQWKQWDCQSDCRYHCMLKKEQERASLGQKPVKYHGKWPFKRVFGIQEPASVAFSALNLAMHFHGWLSFFFLLHYKLPMKLDRKPYYDYAGLWHLYGLLALNSWFWSVVFHSRDMELTEKLDYFSAIALLGYSLIISILRSFNVRLEAARVMVSAPLLAFITTHILYLNNYKLDYGWNMKVCVTMGVAQLLIWAIWGGVTHHPSRIKLWFVIVSGALAMLLEIYDFPPYEGFIDAHAIWHATTIPLTYVWWSFIKDDAKFRTSVLLNKMYVVPDVSTFSHKHSC</sequence>
<organism evidence="8 9">
    <name type="scientific">Lactuca saligna</name>
    <name type="common">Willowleaf lettuce</name>
    <dbReference type="NCBI Taxonomy" id="75948"/>
    <lineage>
        <taxon>Eukaryota</taxon>
        <taxon>Viridiplantae</taxon>
        <taxon>Streptophyta</taxon>
        <taxon>Embryophyta</taxon>
        <taxon>Tracheophyta</taxon>
        <taxon>Spermatophyta</taxon>
        <taxon>Magnoliopsida</taxon>
        <taxon>eudicotyledons</taxon>
        <taxon>Gunneridae</taxon>
        <taxon>Pentapetalae</taxon>
        <taxon>asterids</taxon>
        <taxon>campanulids</taxon>
        <taxon>Asterales</taxon>
        <taxon>Asteraceae</taxon>
        <taxon>Cichorioideae</taxon>
        <taxon>Cichorieae</taxon>
        <taxon>Lactucinae</taxon>
        <taxon>Lactuca</taxon>
    </lineage>
</organism>
<feature type="transmembrane region" description="Helical" evidence="7">
    <location>
        <begin position="431"/>
        <end position="449"/>
    </location>
</feature>
<dbReference type="GO" id="GO:0000139">
    <property type="term" value="C:Golgi membrane"/>
    <property type="evidence" value="ECO:0007669"/>
    <property type="project" value="UniProtKB-SubCell"/>
</dbReference>
<keyword evidence="4" id="KW-0732">Signal</keyword>
<dbReference type="Pfam" id="PF04080">
    <property type="entry name" value="Per1"/>
    <property type="match status" value="1"/>
</dbReference>
<feature type="transmembrane region" description="Helical" evidence="7">
    <location>
        <begin position="346"/>
        <end position="364"/>
    </location>
</feature>